<keyword evidence="4" id="KW-1185">Reference proteome</keyword>
<dbReference type="InterPro" id="IPR011008">
    <property type="entry name" value="Dimeric_a/b-barrel"/>
</dbReference>
<evidence type="ECO:0000256" key="1">
    <source>
        <dbReference type="ARBA" id="ARBA00005986"/>
    </source>
</evidence>
<dbReference type="GO" id="GO:0016491">
    <property type="term" value="F:oxidoreductase activity"/>
    <property type="evidence" value="ECO:0007669"/>
    <property type="project" value="InterPro"/>
</dbReference>
<feature type="non-terminal residue" evidence="3">
    <location>
        <position position="1"/>
    </location>
</feature>
<dbReference type="OrthoDB" id="3183782at2759"/>
<evidence type="ECO:0000313" key="4">
    <source>
        <dbReference type="Proteomes" id="UP000775872"/>
    </source>
</evidence>
<evidence type="ECO:0000313" key="3">
    <source>
        <dbReference type="EMBL" id="CAH0043503.1"/>
    </source>
</evidence>
<dbReference type="SUPFAM" id="SSF54909">
    <property type="entry name" value="Dimeric alpha+beta barrel"/>
    <property type="match status" value="1"/>
</dbReference>
<dbReference type="Pfam" id="PF07110">
    <property type="entry name" value="EthD"/>
    <property type="match status" value="1"/>
</dbReference>
<protein>
    <recommendedName>
        <fullName evidence="2">EthD domain-containing protein</fullName>
    </recommendedName>
</protein>
<dbReference type="Gene3D" id="3.30.70.100">
    <property type="match status" value="1"/>
</dbReference>
<name>A0A9N9W864_9HYPO</name>
<comment type="similarity">
    <text evidence="1">Belongs to the tpcK family.</text>
</comment>
<accession>A0A9N9W864</accession>
<reference evidence="3" key="1">
    <citation type="submission" date="2021-10" db="EMBL/GenBank/DDBJ databases">
        <authorList>
            <person name="Piombo E."/>
        </authorList>
    </citation>
    <scope>NUCLEOTIDE SEQUENCE</scope>
</reference>
<comment type="caution">
    <text evidence="3">The sequence shown here is derived from an EMBL/GenBank/DDBJ whole genome shotgun (WGS) entry which is preliminary data.</text>
</comment>
<proteinExistence type="inferred from homology"/>
<organism evidence="3 4">
    <name type="scientific">Clonostachys solani</name>
    <dbReference type="NCBI Taxonomy" id="160281"/>
    <lineage>
        <taxon>Eukaryota</taxon>
        <taxon>Fungi</taxon>
        <taxon>Dikarya</taxon>
        <taxon>Ascomycota</taxon>
        <taxon>Pezizomycotina</taxon>
        <taxon>Sordariomycetes</taxon>
        <taxon>Hypocreomycetidae</taxon>
        <taxon>Hypocreales</taxon>
        <taxon>Bionectriaceae</taxon>
        <taxon>Clonostachys</taxon>
    </lineage>
</organism>
<gene>
    <name evidence="3" type="ORF">CSOL1703_00009403</name>
</gene>
<sequence>QANAVRFTSIVLNFAAMTPGGSTKPKSATGQTQHVTYIKRHPSFTREEFWKYWQTEHAPRVAPLAAHFNISRYQQIQVGGKILPTDAGADGPSSTELVEFDGIAMFLYESPEALIAMLSHPYYVNVVAVDEARFIDKSAPGNGFVAMFVGTNIEVVDRAEDVWVGDQEQREKFQKLFNSYL</sequence>
<dbReference type="InterPro" id="IPR009799">
    <property type="entry name" value="EthD_dom"/>
</dbReference>
<feature type="domain" description="EthD" evidence="2">
    <location>
        <begin position="41"/>
        <end position="138"/>
    </location>
</feature>
<dbReference type="Proteomes" id="UP000775872">
    <property type="component" value="Unassembled WGS sequence"/>
</dbReference>
<dbReference type="AlphaFoldDB" id="A0A9N9W864"/>
<evidence type="ECO:0000259" key="2">
    <source>
        <dbReference type="Pfam" id="PF07110"/>
    </source>
</evidence>
<dbReference type="EMBL" id="CABFOC020000003">
    <property type="protein sequence ID" value="CAH0043503.1"/>
    <property type="molecule type" value="Genomic_DNA"/>
</dbReference>